<dbReference type="PANTHER" id="PTHR41813">
    <property type="entry name" value="REGULATOR PAB1642, PUTATIVE (AFU_ORTHOLOGUE AFUA_3G11955)-RELATED"/>
    <property type="match status" value="1"/>
</dbReference>
<dbReference type="EMBL" id="JAJHUN010000006">
    <property type="protein sequence ID" value="KAJ4158724.1"/>
    <property type="molecule type" value="Genomic_DNA"/>
</dbReference>
<gene>
    <name evidence="1" type="ORF">LMH87_009238</name>
</gene>
<dbReference type="SUPFAM" id="SSF48613">
    <property type="entry name" value="Heme oxygenase-like"/>
    <property type="match status" value="1"/>
</dbReference>
<sequence>MDPGGNPAHLADRLDVLLSRWRPQEEAENLGETHGEASTFQLLIYTSHTYAQAISRLYRWSPFLCDIFIVVLAAVLYNMSSFTKALIAADPAGFQRATQSPFLRRAASGTLSKATLGRWLANDRLYIHGYVRAAGRLLSFLPLAQTTPPSPHDDTDSASKLLAWTVDALVNIQRESGFFVETATRYGIDINLPTGEDGRVPASAKLEGLRRFEALFDGLSAGAEPLPWLESAVVFYGTEKCYLDAWTWAKSHMDESNDRGDDDEDGGAVRREFIANWTSPDFGAFVARLGVIVDEAVRAQGEEMQEVLLRRGLTKWRELLVAEEAFWPALEAQ</sequence>
<keyword evidence="2" id="KW-1185">Reference proteome</keyword>
<name>A0A9W8UP67_AKAMU</name>
<dbReference type="CDD" id="cd19357">
    <property type="entry name" value="TenA_E_At3g16990-like"/>
    <property type="match status" value="1"/>
</dbReference>
<evidence type="ECO:0000313" key="2">
    <source>
        <dbReference type="Proteomes" id="UP001144673"/>
    </source>
</evidence>
<dbReference type="InterPro" id="IPR053261">
    <property type="entry name" value="Polyketide-peptide_reg"/>
</dbReference>
<dbReference type="PANTHER" id="PTHR41813:SF2">
    <property type="entry name" value="REGULATOR PAB1642, PUTATIVE (AFU_ORTHOLOGUE AFUA_3G11955)-RELATED"/>
    <property type="match status" value="1"/>
</dbReference>
<accession>A0A9W8UP67</accession>
<dbReference type="AlphaFoldDB" id="A0A9W8UP67"/>
<dbReference type="GeneID" id="80896397"/>
<dbReference type="RefSeq" id="XP_056057091.1">
    <property type="nucleotide sequence ID" value="XM_056202538.1"/>
</dbReference>
<evidence type="ECO:0000313" key="1">
    <source>
        <dbReference type="EMBL" id="KAJ4158724.1"/>
    </source>
</evidence>
<dbReference type="Proteomes" id="UP001144673">
    <property type="component" value="Unassembled WGS sequence"/>
</dbReference>
<reference evidence="1" key="1">
    <citation type="journal article" date="2023" name="Access Microbiol">
        <title>De-novo genome assembly for Akanthomyces muscarius, a biocontrol agent of insect agricultural pests.</title>
        <authorList>
            <person name="Erdos Z."/>
            <person name="Studholme D.J."/>
            <person name="Raymond B."/>
            <person name="Sharma M."/>
        </authorList>
    </citation>
    <scope>NUCLEOTIDE SEQUENCE</scope>
    <source>
        <strain evidence="1">Ve6</strain>
    </source>
</reference>
<protein>
    <recommendedName>
        <fullName evidence="3">Heme oxygenase-like protein</fullName>
    </recommendedName>
</protein>
<dbReference type="KEGG" id="amus:LMH87_009238"/>
<dbReference type="Gene3D" id="1.20.910.10">
    <property type="entry name" value="Heme oxygenase-like"/>
    <property type="match status" value="1"/>
</dbReference>
<proteinExistence type="predicted"/>
<organism evidence="1 2">
    <name type="scientific">Akanthomyces muscarius</name>
    <name type="common">Entomopathogenic fungus</name>
    <name type="synonym">Lecanicillium muscarium</name>
    <dbReference type="NCBI Taxonomy" id="2231603"/>
    <lineage>
        <taxon>Eukaryota</taxon>
        <taxon>Fungi</taxon>
        <taxon>Dikarya</taxon>
        <taxon>Ascomycota</taxon>
        <taxon>Pezizomycotina</taxon>
        <taxon>Sordariomycetes</taxon>
        <taxon>Hypocreomycetidae</taxon>
        <taxon>Hypocreales</taxon>
        <taxon>Cordycipitaceae</taxon>
        <taxon>Akanthomyces</taxon>
    </lineage>
</organism>
<comment type="caution">
    <text evidence="1">The sequence shown here is derived from an EMBL/GenBank/DDBJ whole genome shotgun (WGS) entry which is preliminary data.</text>
</comment>
<evidence type="ECO:0008006" key="3">
    <source>
        <dbReference type="Google" id="ProtNLM"/>
    </source>
</evidence>
<dbReference type="InterPro" id="IPR016084">
    <property type="entry name" value="Haem_Oase-like_multi-hlx"/>
</dbReference>